<reference evidence="1 2" key="1">
    <citation type="submission" date="2019-04" db="EMBL/GenBank/DDBJ databases">
        <title>Complete genome sequencing of Piscirickettsia salmonis strain Psal-009.</title>
        <authorList>
            <person name="Schober I."/>
            <person name="Bunk B."/>
            <person name="Sproer C."/>
            <person name="Carril G.P."/>
            <person name="Riedel T."/>
            <person name="Flores-Herrera P.A."/>
            <person name="Nourdin-Galindo G."/>
            <person name="Marshall S.H."/>
            <person name="Overmann J."/>
        </authorList>
    </citation>
    <scope>NUCLEOTIDE SEQUENCE [LARGE SCALE GENOMIC DNA]</scope>
    <source>
        <strain evidence="1 2">Psal-009</strain>
    </source>
</reference>
<dbReference type="AlphaFoldDB" id="A0A9Q6Q0W4"/>
<protein>
    <submittedName>
        <fullName evidence="1">Uncharacterized protein</fullName>
    </submittedName>
</protein>
<proteinExistence type="predicted"/>
<organism evidence="1 2">
    <name type="scientific">Piscirickettsia salmonis</name>
    <dbReference type="NCBI Taxonomy" id="1238"/>
    <lineage>
        <taxon>Bacteria</taxon>
        <taxon>Pseudomonadati</taxon>
        <taxon>Pseudomonadota</taxon>
        <taxon>Gammaproteobacteria</taxon>
        <taxon>Thiotrichales</taxon>
        <taxon>Piscirickettsiaceae</taxon>
        <taxon>Piscirickettsia</taxon>
    </lineage>
</organism>
<evidence type="ECO:0000313" key="2">
    <source>
        <dbReference type="Proteomes" id="UP000422232"/>
    </source>
</evidence>
<gene>
    <name evidence="1" type="ORF">Psal009_01208</name>
</gene>
<dbReference type="EMBL" id="CP038908">
    <property type="protein sequence ID" value="QGO05320.1"/>
    <property type="molecule type" value="Genomic_DNA"/>
</dbReference>
<keyword evidence="2" id="KW-1185">Reference proteome</keyword>
<accession>A0A9Q6Q0W4</accession>
<dbReference type="GeneID" id="66741656"/>
<dbReference type="Proteomes" id="UP000422232">
    <property type="component" value="Chromosome"/>
</dbReference>
<evidence type="ECO:0000313" key="1">
    <source>
        <dbReference type="EMBL" id="QGO05320.1"/>
    </source>
</evidence>
<sequence length="48" mass="5211">MNKTEATAMAHSIAEQELLPFLRSLESQMITDEVFLSFAASHGVLSTG</sequence>
<name>A0A9Q6Q0W4_PISSA</name>
<dbReference type="RefSeq" id="WP_155046716.1">
    <property type="nucleotide sequence ID" value="NZ_CP012413.1"/>
</dbReference>